<dbReference type="GeneID" id="26637535"/>
<reference evidence="1 2" key="1">
    <citation type="journal article" date="2017" name="MBio">
        <title>Novel 'Superspreader' Bacteriophages Promote Horizontal Gene Transfer by Transformation.</title>
        <authorList>
            <person name="Keen E.C."/>
            <person name="Bliskovsky V.V."/>
            <person name="Malagon F."/>
            <person name="Baker J.D."/>
            <person name="Prince J.S."/>
            <person name="Klaus J.S."/>
            <person name="Adhya S.L."/>
        </authorList>
    </citation>
    <scope>NUCLEOTIDE SEQUENCE [LARGE SCALE GENOMIC DNA]</scope>
</reference>
<name>A0A0N9SI65_9CAUD</name>
<accession>A0A0N9SI65</accession>
<dbReference type="RefSeq" id="YP_009210988.1">
    <property type="nucleotide sequence ID" value="NC_028935.2"/>
</dbReference>
<dbReference type="KEGG" id="vg:26637535"/>
<keyword evidence="2" id="KW-1185">Reference proteome</keyword>
<dbReference type="EMBL" id="KT454806">
    <property type="protein sequence ID" value="ALH47113.1"/>
    <property type="molecule type" value="Genomic_DNA"/>
</dbReference>
<protein>
    <submittedName>
        <fullName evidence="1">Uncharacterized protein</fullName>
    </submittedName>
</protein>
<organism evidence="1 2">
    <name type="scientific">Escherichia phage SUSP2</name>
    <dbReference type="NCBI Taxonomy" id="1718669"/>
    <lineage>
        <taxon>Viruses</taxon>
        <taxon>Duplodnaviria</taxon>
        <taxon>Heunggongvirae</taxon>
        <taxon>Uroviricota</taxon>
        <taxon>Caudoviricetes</taxon>
        <taxon>Andersonviridae</taxon>
        <taxon>Ounavirinae</taxon>
        <taxon>Mooglevirus</taxon>
        <taxon>Mooglevirus susp2</taxon>
        <taxon>Suspvirus SUSP2</taxon>
    </lineage>
</organism>
<evidence type="ECO:0000313" key="1">
    <source>
        <dbReference type="EMBL" id="ALH47113.1"/>
    </source>
</evidence>
<dbReference type="Proteomes" id="UP000202045">
    <property type="component" value="Segment"/>
</dbReference>
<proteinExistence type="predicted"/>
<sequence length="52" mass="5865">MYKTYLITVVIKGVEITLPMASKTTCEVEALQELVEQAELLYPQAEFVYPAV</sequence>
<evidence type="ECO:0000313" key="2">
    <source>
        <dbReference type="Proteomes" id="UP000202045"/>
    </source>
</evidence>